<name>A0AAP2RCP6_9EURY</name>
<dbReference type="RefSeq" id="WP_230740234.1">
    <property type="nucleotide sequence ID" value="NZ_PGCK01000002.1"/>
</dbReference>
<evidence type="ECO:0000313" key="3">
    <source>
        <dbReference type="Proteomes" id="UP001320159"/>
    </source>
</evidence>
<dbReference type="InterPro" id="IPR002831">
    <property type="entry name" value="Tscrpt_reg_TrmB_N"/>
</dbReference>
<dbReference type="AlphaFoldDB" id="A0AAP2RCP6"/>
<dbReference type="SUPFAM" id="SSF46785">
    <property type="entry name" value="Winged helix' DNA-binding domain"/>
    <property type="match status" value="1"/>
</dbReference>
<dbReference type="Pfam" id="PF01978">
    <property type="entry name" value="TrmB"/>
    <property type="match status" value="1"/>
</dbReference>
<feature type="domain" description="Transcription regulator TrmB N-terminal" evidence="1">
    <location>
        <begin position="12"/>
        <end position="79"/>
    </location>
</feature>
<dbReference type="EMBL" id="PGCK01000002">
    <property type="protein sequence ID" value="MCD1293837.1"/>
    <property type="molecule type" value="Genomic_DNA"/>
</dbReference>
<dbReference type="InterPro" id="IPR036388">
    <property type="entry name" value="WH-like_DNA-bd_sf"/>
</dbReference>
<reference evidence="2 3" key="1">
    <citation type="submission" date="2017-11" db="EMBL/GenBank/DDBJ databases">
        <title>Isolation and Characterization of Family Methanocellaceae Species from Potential Methane Hydrate Area Offshore Southwestern Taiwan.</title>
        <authorList>
            <person name="Zhang W.-L."/>
            <person name="Chen W.-C."/>
            <person name="Lai M.-C."/>
            <person name="Chen S.-C."/>
        </authorList>
    </citation>
    <scope>NUCLEOTIDE SEQUENCE [LARGE SCALE GENOMIC DNA]</scope>
    <source>
        <strain evidence="2 3">CWC-04</strain>
    </source>
</reference>
<dbReference type="PANTHER" id="PTHR34293">
    <property type="entry name" value="HTH-TYPE TRANSCRIPTIONAL REGULATOR TRMBL2"/>
    <property type="match status" value="1"/>
</dbReference>
<gene>
    <name evidence="2" type="ORF">CUJ83_02345</name>
</gene>
<dbReference type="Proteomes" id="UP001320159">
    <property type="component" value="Unassembled WGS sequence"/>
</dbReference>
<dbReference type="InterPro" id="IPR036390">
    <property type="entry name" value="WH_DNA-bd_sf"/>
</dbReference>
<evidence type="ECO:0000313" key="2">
    <source>
        <dbReference type="EMBL" id="MCD1293837.1"/>
    </source>
</evidence>
<keyword evidence="3" id="KW-1185">Reference proteome</keyword>
<organism evidence="2 3">
    <name type="scientific">Methanooceanicella nereidis</name>
    <dbReference type="NCBI Taxonomy" id="2052831"/>
    <lineage>
        <taxon>Archaea</taxon>
        <taxon>Methanobacteriati</taxon>
        <taxon>Methanobacteriota</taxon>
        <taxon>Stenosarchaea group</taxon>
        <taxon>Methanomicrobia</taxon>
        <taxon>Methanocellales</taxon>
        <taxon>Methanocellaceae</taxon>
        <taxon>Methanooceanicella</taxon>
    </lineage>
</organism>
<dbReference type="PANTHER" id="PTHR34293:SF1">
    <property type="entry name" value="HTH-TYPE TRANSCRIPTIONAL REGULATOR TRMBL2"/>
    <property type="match status" value="1"/>
</dbReference>
<protein>
    <submittedName>
        <fullName evidence="2">TrmB family transcriptional regulator</fullName>
    </submittedName>
</protein>
<dbReference type="InterPro" id="IPR051797">
    <property type="entry name" value="TrmB-like"/>
</dbReference>
<evidence type="ECO:0000259" key="1">
    <source>
        <dbReference type="Pfam" id="PF01978"/>
    </source>
</evidence>
<comment type="caution">
    <text evidence="2">The sequence shown here is derived from an EMBL/GenBank/DDBJ whole genome shotgun (WGS) entry which is preliminary data.</text>
</comment>
<proteinExistence type="predicted"/>
<sequence>MNPITGRLIDSLHILGLTEYEAKVYSALVLLETADVKQIYEFWGASKPNVYQSLKSLTDKGLVMVVSSRPAIYRAVPYESALKHMVEAHHRAADAAREEFRDLEKHRESQGSPDVLWTLFGERNIERKLGEMLSSAKRSVKGIIPSDHVDVLKHLTGKEVFVDLLVLGAPSDLAKKYGIKNARVKYPKKGQEKSKFMEDEDFAEFHRMLSDDVLLFIVDDRELIYLLPVTGASHSGITSINPNIVKMANLIFSAAWRRCE</sequence>
<accession>A0AAP2RCP6</accession>
<dbReference type="Gene3D" id="1.10.10.10">
    <property type="entry name" value="Winged helix-like DNA-binding domain superfamily/Winged helix DNA-binding domain"/>
    <property type="match status" value="1"/>
</dbReference>